<evidence type="ECO:0000256" key="1">
    <source>
        <dbReference type="ARBA" id="ARBA00007806"/>
    </source>
</evidence>
<dbReference type="PANTHER" id="PTHR43863">
    <property type="entry name" value="HYDROLASE, PUTATIVE (AFU_ORTHOLOGUE AFUA_1G03140)-RELATED"/>
    <property type="match status" value="1"/>
</dbReference>
<dbReference type="GeneID" id="39847099"/>
<evidence type="ECO:0000259" key="3">
    <source>
        <dbReference type="Pfam" id="PF01055"/>
    </source>
</evidence>
<dbReference type="CDD" id="cd06595">
    <property type="entry name" value="GH31_u1"/>
    <property type="match status" value="1"/>
</dbReference>
<dbReference type="Pfam" id="PF21365">
    <property type="entry name" value="Glyco_hydro_31_3rd"/>
    <property type="match status" value="1"/>
</dbReference>
<dbReference type="GO" id="GO:0004553">
    <property type="term" value="F:hydrolase activity, hydrolyzing O-glycosyl compounds"/>
    <property type="evidence" value="ECO:0007669"/>
    <property type="project" value="InterPro"/>
</dbReference>
<dbReference type="KEGG" id="hsn:DV733_04505"/>
<dbReference type="PANTHER" id="PTHR43863:SF2">
    <property type="entry name" value="MALTASE-GLUCOAMYLASE"/>
    <property type="match status" value="1"/>
</dbReference>
<dbReference type="RefSeq" id="WP_049993995.1">
    <property type="nucleotide sequence ID" value="NZ_CP031310.1"/>
</dbReference>
<evidence type="ECO:0000313" key="6">
    <source>
        <dbReference type="EMBL" id="QCC50547.1"/>
    </source>
</evidence>
<dbReference type="Pfam" id="PF01055">
    <property type="entry name" value="Glyco_hydro_31_2nd"/>
    <property type="match status" value="1"/>
</dbReference>
<dbReference type="Pfam" id="PF17137">
    <property type="entry name" value="DUF5110"/>
    <property type="match status" value="1"/>
</dbReference>
<keyword evidence="7" id="KW-1185">Reference proteome</keyword>
<evidence type="ECO:0000259" key="4">
    <source>
        <dbReference type="Pfam" id="PF17137"/>
    </source>
</evidence>
<dbReference type="InterPro" id="IPR051816">
    <property type="entry name" value="Glycosyl_Hydrolase_31"/>
</dbReference>
<dbReference type="InterPro" id="IPR000322">
    <property type="entry name" value="Glyco_hydro_31_TIM"/>
</dbReference>
<evidence type="ECO:0000256" key="2">
    <source>
        <dbReference type="RuleBase" id="RU361185"/>
    </source>
</evidence>
<dbReference type="GO" id="GO:0005975">
    <property type="term" value="P:carbohydrate metabolic process"/>
    <property type="evidence" value="ECO:0007669"/>
    <property type="project" value="InterPro"/>
</dbReference>
<feature type="domain" description="DUF5110" evidence="4">
    <location>
        <begin position="615"/>
        <end position="684"/>
    </location>
</feature>
<name>A0A4D6HCU8_9EURY</name>
<evidence type="ECO:0000259" key="5">
    <source>
        <dbReference type="Pfam" id="PF21365"/>
    </source>
</evidence>
<proteinExistence type="inferred from homology"/>
<dbReference type="OrthoDB" id="27033at2157"/>
<dbReference type="InterPro" id="IPR033403">
    <property type="entry name" value="DUF5110"/>
</dbReference>
<dbReference type="STRING" id="1457250.GCA_000755225_03205"/>
<dbReference type="InterPro" id="IPR013780">
    <property type="entry name" value="Glyco_hydro_b"/>
</dbReference>
<feature type="domain" description="Glycoside hydrolase family 31 TIM barrel" evidence="3">
    <location>
        <begin position="193"/>
        <end position="500"/>
    </location>
</feature>
<feature type="domain" description="Glycosyl hydrolase family 31 C-terminal" evidence="5">
    <location>
        <begin position="509"/>
        <end position="598"/>
    </location>
</feature>
<dbReference type="SUPFAM" id="SSF51445">
    <property type="entry name" value="(Trans)glycosidases"/>
    <property type="match status" value="1"/>
</dbReference>
<dbReference type="SUPFAM" id="SSF51011">
    <property type="entry name" value="Glycosyl hydrolase domain"/>
    <property type="match status" value="1"/>
</dbReference>
<dbReference type="InterPro" id="IPR048395">
    <property type="entry name" value="Glyco_hydro_31_C"/>
</dbReference>
<comment type="similarity">
    <text evidence="1 2">Belongs to the glycosyl hydrolase 31 family.</text>
</comment>
<reference evidence="6 7" key="1">
    <citation type="journal article" date="2019" name="Nat. Commun.">
        <title>A new type of DNA phosphorothioation-based antiviral system in archaea.</title>
        <authorList>
            <person name="Xiong L."/>
            <person name="Liu S."/>
            <person name="Chen S."/>
            <person name="Xiao Y."/>
            <person name="Zhu B."/>
            <person name="Gao Y."/>
            <person name="Zhang Y."/>
            <person name="Chen B."/>
            <person name="Luo J."/>
            <person name="Deng Z."/>
            <person name="Chen X."/>
            <person name="Wang L."/>
            <person name="Chen S."/>
        </authorList>
    </citation>
    <scope>NUCLEOTIDE SEQUENCE [LARGE SCALE GENOMIC DNA]</scope>
    <source>
        <strain evidence="6 7">CBA1105</strain>
    </source>
</reference>
<dbReference type="InterPro" id="IPR017853">
    <property type="entry name" value="GH"/>
</dbReference>
<protein>
    <submittedName>
        <fullName evidence="6">DUF5110 domain-containing protein</fullName>
    </submittedName>
</protein>
<dbReference type="Gene3D" id="2.60.40.1180">
    <property type="entry name" value="Golgi alpha-mannosidase II"/>
    <property type="match status" value="2"/>
</dbReference>
<dbReference type="Gene3D" id="3.20.20.80">
    <property type="entry name" value="Glycosidases"/>
    <property type="match status" value="1"/>
</dbReference>
<dbReference type="EMBL" id="CP031310">
    <property type="protein sequence ID" value="QCC50547.1"/>
    <property type="molecule type" value="Genomic_DNA"/>
</dbReference>
<evidence type="ECO:0000313" key="7">
    <source>
        <dbReference type="Proteomes" id="UP000296706"/>
    </source>
</evidence>
<accession>A0A4D6HCU8</accession>
<gene>
    <name evidence="6" type="ORF">DV733_04505</name>
</gene>
<organism evidence="6 7">
    <name type="scientific">Halapricum salinum</name>
    <dbReference type="NCBI Taxonomy" id="1457250"/>
    <lineage>
        <taxon>Archaea</taxon>
        <taxon>Methanobacteriati</taxon>
        <taxon>Methanobacteriota</taxon>
        <taxon>Stenosarchaea group</taxon>
        <taxon>Halobacteria</taxon>
        <taxon>Halobacteriales</taxon>
        <taxon>Haloarculaceae</taxon>
        <taxon>Halapricum</taxon>
    </lineage>
</organism>
<sequence length="890" mass="102151">MGLADYHVPEFDPVAADEATVTTDHCRFTVLTPRLLRLEYDPDGEFEDRPTQTVWYRDQPVPDFEVTRVDGRLEIHTDHLRLRYDVGERFNSDSLSITLTGFEETYHYGDEEDNLGGTTRTLDGVDGKTDLQNGLLARDGWTVLDDSDSLVFDDGWVTPRDAADEYEDLYFFGFGHDYLGALRAYTDIAGDVPMIPRWALGNWWSRYWHYTQDELRDVMTGFRDRELPLSVCVIDMDWHVVDNPNHDGWTGWTWNRDLFPDPEGFVDWLHESGLQTTLNLHPAEGVHSHESQYRAMAEHMGIDPNTGKPVEFDASDIEFLRGYFDHVIDPMEDEEGIDFWWIDWQQWRESPEMEGLDPLWALNHLHALDRTRDGRRPFILSRWADVGNHRYQIGFSGDTVITWDSLAFQPYLTSAASNVQFGWWSHDIGGHFGGTGDPDSFGELYARWTQFGAFSPINRIHTSKMPYVDKRPWTFGGDVADALEDALVRRHELVPYLYTMAWRNHDRAEPLIQPLYYHHPEQDAAYNRPNEYYFGSELLVTPHDRERGDDTNLSRRPVWLPEGEWYDFESGDRYTGGFHTRYGDLEDVPVYAKAGAIVPLDGEPGFGDVDTPETLRILTFPGADNTFELYEDDGTTQDYQDDEYAITELSSHWEDDWLAFEIGPVRGATEHVPDGRSYELCVRGVDDAVEVTVDGAASHAESYDPVTRTLTVAVEDVDPGEQVTIYLDGDGPLAAETDWRRRQLEDLLWHFEMPAGAKPPLSTHAEQFCRGERADLDWLGNFAAALSHPQLRAIVETLVDVGVERIDHADTERLVLWNEDRRTDVTYQFAAYDQWGVPIDREGESRRGTAPSYELIDLAEFETFDWELTLNYDDLVTISEAGEGHDPTQE</sequence>
<dbReference type="AlphaFoldDB" id="A0A4D6HCU8"/>
<dbReference type="Proteomes" id="UP000296706">
    <property type="component" value="Chromosome"/>
</dbReference>
<keyword evidence="2" id="KW-0326">Glycosidase</keyword>
<keyword evidence="2" id="KW-0378">Hydrolase</keyword>